<dbReference type="Proteomes" id="UP001172155">
    <property type="component" value="Unassembled WGS sequence"/>
</dbReference>
<dbReference type="PANTHER" id="PTHR48081">
    <property type="entry name" value="AB HYDROLASE SUPERFAMILY PROTEIN C4A8.06C"/>
    <property type="match status" value="1"/>
</dbReference>
<dbReference type="SUPFAM" id="SSF53474">
    <property type="entry name" value="alpha/beta-Hydrolases"/>
    <property type="match status" value="1"/>
</dbReference>
<dbReference type="InterPro" id="IPR029058">
    <property type="entry name" value="AB_hydrolase_fold"/>
</dbReference>
<proteinExistence type="predicted"/>
<dbReference type="Gene3D" id="3.40.50.1820">
    <property type="entry name" value="alpha/beta hydrolase"/>
    <property type="match status" value="1"/>
</dbReference>
<keyword evidence="1 3" id="KW-0378">Hydrolase</keyword>
<dbReference type="InterPro" id="IPR050300">
    <property type="entry name" value="GDXG_lipolytic_enzyme"/>
</dbReference>
<evidence type="ECO:0000259" key="2">
    <source>
        <dbReference type="Pfam" id="PF07859"/>
    </source>
</evidence>
<evidence type="ECO:0000313" key="3">
    <source>
        <dbReference type="EMBL" id="KAK0752622.1"/>
    </source>
</evidence>
<evidence type="ECO:0000256" key="1">
    <source>
        <dbReference type="ARBA" id="ARBA00022801"/>
    </source>
</evidence>
<reference evidence="3" key="1">
    <citation type="submission" date="2023-06" db="EMBL/GenBank/DDBJ databases">
        <title>Genome-scale phylogeny and comparative genomics of the fungal order Sordariales.</title>
        <authorList>
            <consortium name="Lawrence Berkeley National Laboratory"/>
            <person name="Hensen N."/>
            <person name="Bonometti L."/>
            <person name="Westerberg I."/>
            <person name="Brannstrom I.O."/>
            <person name="Guillou S."/>
            <person name="Cros-Aarteil S."/>
            <person name="Calhoun S."/>
            <person name="Haridas S."/>
            <person name="Kuo A."/>
            <person name="Mondo S."/>
            <person name="Pangilinan J."/>
            <person name="Riley R."/>
            <person name="LaButti K."/>
            <person name="Andreopoulos B."/>
            <person name="Lipzen A."/>
            <person name="Chen C."/>
            <person name="Yanf M."/>
            <person name="Daum C."/>
            <person name="Ng V."/>
            <person name="Clum A."/>
            <person name="Steindorff A."/>
            <person name="Ohm R."/>
            <person name="Martin F."/>
            <person name="Silar P."/>
            <person name="Natvig D."/>
            <person name="Lalanne C."/>
            <person name="Gautier V."/>
            <person name="Ament-velasquez S.L."/>
            <person name="Kruys A."/>
            <person name="Hutchinson M.I."/>
            <person name="Powell A.J."/>
            <person name="Barry K."/>
            <person name="Miller A.N."/>
            <person name="Grigoriev I.V."/>
            <person name="Debuchy R."/>
            <person name="Gladieux P."/>
            <person name="Thoren M.H."/>
            <person name="Johannesson H."/>
        </authorList>
    </citation>
    <scope>NUCLEOTIDE SEQUENCE</scope>
    <source>
        <strain evidence="3">SMH3187-1</strain>
    </source>
</reference>
<dbReference type="InterPro" id="IPR013094">
    <property type="entry name" value="AB_hydrolase_3"/>
</dbReference>
<comment type="caution">
    <text evidence="3">The sequence shown here is derived from an EMBL/GenBank/DDBJ whole genome shotgun (WGS) entry which is preliminary data.</text>
</comment>
<evidence type="ECO:0000313" key="4">
    <source>
        <dbReference type="Proteomes" id="UP001172155"/>
    </source>
</evidence>
<dbReference type="PANTHER" id="PTHR48081:SF8">
    <property type="entry name" value="ALPHA_BETA HYDROLASE FOLD-3 DOMAIN-CONTAINING PROTEIN-RELATED"/>
    <property type="match status" value="1"/>
</dbReference>
<name>A0AA40F7E7_9PEZI</name>
<dbReference type="Pfam" id="PF07859">
    <property type="entry name" value="Abhydrolase_3"/>
    <property type="match status" value="1"/>
</dbReference>
<accession>A0AA40F7E7</accession>
<dbReference type="AlphaFoldDB" id="A0AA40F7E7"/>
<feature type="domain" description="Alpha/beta hydrolase fold-3" evidence="2">
    <location>
        <begin position="90"/>
        <end position="312"/>
    </location>
</feature>
<protein>
    <submittedName>
        <fullName evidence="3">Alpha/Beta hydrolase protein</fullName>
    </submittedName>
</protein>
<keyword evidence="4" id="KW-1185">Reference proteome</keyword>
<sequence>MTDFSAYDGPSAEWLALEPTLPPMPIGLSLEERRRITNAGREEQAALAMKQLGPWVQTQDFAIPTRDGASIEARTYRHLGLPAEPAPVYVHFHGGGFLFGSLAADDALCSRIAINTHVVVLNVNYRHTPEATYPTAWNDAEDAFQWLHGNAETVGADPQRVIVGGISAGAYLTASLVLQKHLGRFAPALPPIAGQVLMIPCLVNMECYGPQLAKMRDPSVSSWETCKDAPVLPRAVCRMFMDLLQVESPDASDLRMNPGNASAEQVKGLPPTVVGVAGLDPLRDEGLLFAKMLTEARVPTDVSLFPGVPHGFRRFGDKLSECKRWDQVVEGGILWVLAEPEATGEFVVKTE</sequence>
<dbReference type="EMBL" id="JAUKUD010000002">
    <property type="protein sequence ID" value="KAK0752622.1"/>
    <property type="molecule type" value="Genomic_DNA"/>
</dbReference>
<gene>
    <name evidence="3" type="ORF">B0T18DRAFT_436591</name>
</gene>
<dbReference type="GO" id="GO:0016787">
    <property type="term" value="F:hydrolase activity"/>
    <property type="evidence" value="ECO:0007669"/>
    <property type="project" value="UniProtKB-KW"/>
</dbReference>
<organism evidence="3 4">
    <name type="scientific">Schizothecium vesticola</name>
    <dbReference type="NCBI Taxonomy" id="314040"/>
    <lineage>
        <taxon>Eukaryota</taxon>
        <taxon>Fungi</taxon>
        <taxon>Dikarya</taxon>
        <taxon>Ascomycota</taxon>
        <taxon>Pezizomycotina</taxon>
        <taxon>Sordariomycetes</taxon>
        <taxon>Sordariomycetidae</taxon>
        <taxon>Sordariales</taxon>
        <taxon>Schizotheciaceae</taxon>
        <taxon>Schizothecium</taxon>
    </lineage>
</organism>